<dbReference type="EMBL" id="HBUE01271943">
    <property type="protein sequence ID" value="CAG6564318.1"/>
    <property type="molecule type" value="Transcribed_RNA"/>
</dbReference>
<proteinExistence type="predicted"/>
<dbReference type="EMBL" id="HBUE01166624">
    <property type="protein sequence ID" value="CAG6512851.1"/>
    <property type="molecule type" value="Transcribed_RNA"/>
</dbReference>
<organism evidence="1">
    <name type="scientific">Culex pipiens</name>
    <name type="common">House mosquito</name>
    <dbReference type="NCBI Taxonomy" id="7175"/>
    <lineage>
        <taxon>Eukaryota</taxon>
        <taxon>Metazoa</taxon>
        <taxon>Ecdysozoa</taxon>
        <taxon>Arthropoda</taxon>
        <taxon>Hexapoda</taxon>
        <taxon>Insecta</taxon>
        <taxon>Pterygota</taxon>
        <taxon>Neoptera</taxon>
        <taxon>Endopterygota</taxon>
        <taxon>Diptera</taxon>
        <taxon>Nematocera</taxon>
        <taxon>Culicoidea</taxon>
        <taxon>Culicidae</taxon>
        <taxon>Culicinae</taxon>
        <taxon>Culicini</taxon>
        <taxon>Culex</taxon>
        <taxon>Culex</taxon>
    </lineage>
</organism>
<dbReference type="AlphaFoldDB" id="A0A8D8J521"/>
<name>A0A8D8J521_CULPI</name>
<evidence type="ECO:0000313" key="1">
    <source>
        <dbReference type="EMBL" id="CAG6564318.1"/>
    </source>
</evidence>
<sequence length="356" mass="40961">MCDWSYKLEQIRLRAGLVPNNMVIGRATYIVYYLSPNPNKILSTHDSRMQWVKINSTCTQSAQRKWHFVSLLVFFFFLRRPNLIVVYDNHSFFGFPRLVLVWRGGRRFCDLLENRLRNGHPLGDHRERWTCRCRLRGRRRFSAQLGQLGFVLFLLLAQERTLGGQGFRGGGQLLDCVGRFEEDVLEEFVALFRLVLFLFAAQDGEAQEEEFLVKVGLGGLEGDDGGRLVQVDDAVRGDDASQANGVDEILLRRQRSRARLKLPPDGQRERLEGVRVLPDESIQQHNAGLKVGQPHVLQLDGQLAHLQDDVVRGPNHRNQAHAGNVTAQNAGGRNFRCHNRLLRRFAARTWRDRFRR</sequence>
<protein>
    <submittedName>
        <fullName evidence="1">(northern house mosquito) hypothetical protein</fullName>
    </submittedName>
</protein>
<reference evidence="1" key="1">
    <citation type="submission" date="2021-05" db="EMBL/GenBank/DDBJ databases">
        <authorList>
            <person name="Alioto T."/>
            <person name="Alioto T."/>
            <person name="Gomez Garrido J."/>
        </authorList>
    </citation>
    <scope>NUCLEOTIDE SEQUENCE</scope>
</reference>
<accession>A0A8D8J521</accession>